<feature type="signal peptide" evidence="1">
    <location>
        <begin position="1"/>
        <end position="21"/>
    </location>
</feature>
<evidence type="ECO:0008006" key="4">
    <source>
        <dbReference type="Google" id="ProtNLM"/>
    </source>
</evidence>
<evidence type="ECO:0000313" key="2">
    <source>
        <dbReference type="EMBL" id="OGK02005.1"/>
    </source>
</evidence>
<organism evidence="2 3">
    <name type="scientific">Candidatus Raymondbacteria bacterium RIFOXYD12_FULL_49_13</name>
    <dbReference type="NCBI Taxonomy" id="1817890"/>
    <lineage>
        <taxon>Bacteria</taxon>
        <taxon>Raymondiibacteriota</taxon>
    </lineage>
</organism>
<evidence type="ECO:0000313" key="3">
    <source>
        <dbReference type="Proteomes" id="UP000179243"/>
    </source>
</evidence>
<sequence length="1487" mass="151242">MIQKLLVRMSLLLAIITGSVAANLYVYPPNNDSVMVGDSIEFDFRVMNGDMEATNPPAMTTFSVTGLQTGWSATVIAPTESPYPIPANYGQVYVTVRVIASPSINVGDTTTVTLNAESGGTFSASAMVKAIKGNQTISFAPLADKAYIDAPFKLTAMASSGLTVSYASSDPGVATVSHDTVTIVGMGTTTITASQAGNANFNAAPDVEQTLTITKAPQTITFDALIEKTRGDAPFALTATASSGLPVSYASSNTAVATISGSTVTIITAGTTVITASQAGNANYDSATSVQQTLTVNGTPQTITFNTLANKTYLDAPFALTATATSGLHVSFSSSNTAVATISDTTVTIVGAGSTIITASQAGDADWSAAPEVQRTLTVNKADQTITFGALAGKMYGDTAFTLTATTSSGLAVSYASSDTNVAKFSGSWVTITGVGTATITASQNGNTNYNAATNVQQTLTVIKGNQTITFDLVPNCAFGAPFVLTATASSNLLISYVSTNPAIATANDSILTMRAVGTTTIIAKQGGNANYNAAPDVERTFTVVKGSQTITFDTIPDRKYGDAPFSLEATTSSHLPVSYASSNTAVATISGSSVTIAEVGTATITASQAGDANYNAATIVQQVLTVNKGDQTINFAALPIKTIGDAAFPLTATATSGLAVSYASSNTAVATVSGTIVTIVGVGATLITASQSGDARYNPAPDSSLTLTVNKASQTITFAALPDKLPSDNPFKLTATASSGLTVTYASSNTAVATVSHDTVTIVAKGTTIITASQSGDDTYYPAPDAAQSFRVGKTDQTITFGPLPIKWVNDPAFALSASASSGLAVTYASSNTAVATVSGNTVTMLTAGTTILTASQIGNATYDSAASVAQTLTVAPDAQTITFNAIPAKAVDSLPFALTATTTSGLTIFYTSSNTDVATISGTVVTIIGAGTTTITASQSGNTQYAPAADKYQTLTVNKAGQTITFDALEDKTVDSLPFTLAATASSGLTVSYASSNTSVATVSGTIVTLTGAGTTTITASQAGNTNWNAAANVPQTLTVGKGNQVITFGPLPDSVVGGAAIELTATASSSLAVSYTSSDTAVAKISGSFAVLKGVGTTTITASQAGNTSWNPATDVQQTLTLGKGHQTITFGALPDKVVGDTPFALTATATSNLTVTYASSDPAVATVSGAIVTIHGAGTTTITASQGGNVNWNPAIDAEQTLRVKRSQTIDFVISTDFKTAGDPAFQISATATSGLTVEFSSTDTSVATVSGVWVTIVGVGTTDIIASQDGNDEYAAAAQVPRSFTVLDTIATQIITFDSLSEKTVGEDPFKLTAWATSGLAVSYTSSDTTVAKISNDTLFFVGAGTSVITASQGGDIHNYPATPVDRPLTVLPTMGTVDNAEKAIPHAFAFLGGRPNPFNPSTSIAIAVPPVGTKTNLVTLRIYDINGRMVRTLLNNPMAPGYYSVLFDGRSDKGVAISSGVYVCTMRASGFEATKTILMMK</sequence>
<dbReference type="Gene3D" id="2.60.40.1080">
    <property type="match status" value="11"/>
</dbReference>
<dbReference type="SUPFAM" id="SSF49373">
    <property type="entry name" value="Invasin/intimin cell-adhesion fragments"/>
    <property type="match status" value="12"/>
</dbReference>
<dbReference type="Proteomes" id="UP000179243">
    <property type="component" value="Unassembled WGS sequence"/>
</dbReference>
<feature type="chain" id="PRO_5009528419" description="FlgD Ig-like domain-containing protein" evidence="1">
    <location>
        <begin position="22"/>
        <end position="1487"/>
    </location>
</feature>
<dbReference type="PANTHER" id="PTHR34720">
    <property type="entry name" value="MICROCYSTIN DEPENDENT PROTEIN"/>
    <property type="match status" value="1"/>
</dbReference>
<accession>A0A1F7F5S3</accession>
<proteinExistence type="predicted"/>
<evidence type="ECO:0000256" key="1">
    <source>
        <dbReference type="SAM" id="SignalP"/>
    </source>
</evidence>
<comment type="caution">
    <text evidence="2">The sequence shown here is derived from an EMBL/GenBank/DDBJ whole genome shotgun (WGS) entry which is preliminary data.</text>
</comment>
<dbReference type="Gene3D" id="2.60.40.4070">
    <property type="match status" value="1"/>
</dbReference>
<gene>
    <name evidence="2" type="ORF">A2519_17485</name>
</gene>
<dbReference type="InterPro" id="IPR008964">
    <property type="entry name" value="Invasin/intimin_cell_adhesion"/>
</dbReference>
<dbReference type="EMBL" id="MFYX01000114">
    <property type="protein sequence ID" value="OGK02005.1"/>
    <property type="molecule type" value="Genomic_DNA"/>
</dbReference>
<keyword evidence="1" id="KW-0732">Signal</keyword>
<dbReference type="PANTHER" id="PTHR34720:SF9">
    <property type="entry name" value="BLR4714 PROTEIN"/>
    <property type="match status" value="1"/>
</dbReference>
<reference evidence="2 3" key="1">
    <citation type="journal article" date="2016" name="Nat. Commun.">
        <title>Thousands of microbial genomes shed light on interconnected biogeochemical processes in an aquifer system.</title>
        <authorList>
            <person name="Anantharaman K."/>
            <person name="Brown C.T."/>
            <person name="Hug L.A."/>
            <person name="Sharon I."/>
            <person name="Castelle C.J."/>
            <person name="Probst A.J."/>
            <person name="Thomas B.C."/>
            <person name="Singh A."/>
            <person name="Wilkins M.J."/>
            <person name="Karaoz U."/>
            <person name="Brodie E.L."/>
            <person name="Williams K.H."/>
            <person name="Hubbard S.S."/>
            <person name="Banfield J.F."/>
        </authorList>
    </citation>
    <scope>NUCLEOTIDE SEQUENCE [LARGE SCALE GENOMIC DNA]</scope>
</reference>
<protein>
    <recommendedName>
        <fullName evidence="4">FlgD Ig-like domain-containing protein</fullName>
    </recommendedName>
</protein>
<name>A0A1F7F5S3_UNCRA</name>